<comment type="caution">
    <text evidence="4">The sequence shown here is derived from an EMBL/GenBank/DDBJ whole genome shotgun (WGS) entry which is preliminary data.</text>
</comment>
<comment type="similarity">
    <text evidence="1">Belongs to the peptidase S45 family.</text>
</comment>
<dbReference type="InterPro" id="IPR023343">
    <property type="entry name" value="Penicillin_amidase_dom1"/>
</dbReference>
<accession>A0ABN2VZ22</accession>
<name>A0ABN2VZ22_9ACTN</name>
<dbReference type="RefSeq" id="WP_344326976.1">
    <property type="nucleotide sequence ID" value="NZ_BAAAPY010000005.1"/>
</dbReference>
<dbReference type="PANTHER" id="PTHR34218:SF4">
    <property type="entry name" value="ACYL-HOMOSERINE LACTONE ACYLASE QUIP"/>
    <property type="match status" value="1"/>
</dbReference>
<keyword evidence="3" id="KW-0865">Zymogen</keyword>
<protein>
    <submittedName>
        <fullName evidence="4">Penicillin acylase family protein</fullName>
    </submittedName>
</protein>
<keyword evidence="5" id="KW-1185">Reference proteome</keyword>
<dbReference type="Gene3D" id="2.30.120.10">
    <property type="match status" value="1"/>
</dbReference>
<dbReference type="InterPro" id="IPR043147">
    <property type="entry name" value="Penicillin_amidase_A-knob"/>
</dbReference>
<dbReference type="Proteomes" id="UP001501480">
    <property type="component" value="Unassembled WGS sequence"/>
</dbReference>
<dbReference type="EMBL" id="BAAAPY010000005">
    <property type="protein sequence ID" value="GAA2077920.1"/>
    <property type="molecule type" value="Genomic_DNA"/>
</dbReference>
<evidence type="ECO:0000313" key="5">
    <source>
        <dbReference type="Proteomes" id="UP001501480"/>
    </source>
</evidence>
<sequence length="833" mass="91663">MRRLLTVVVALIVALALGAGVFVFITVRAPFPDVTGERTLSGLTDDVTISRDGHGIARVEASHENDLFFGQGYVHAQDRFFEMDFRRHVTSGRLSELVGEGALETDQFVRTLGWRRVAEQELDLLDGRTQRLLRAYARGVNAYIEDRGGSRLSLEYSLLTLTGPEYRPEPWTPADSLAWIKAMSWDLRSNMSDEIGRVLATEKLTIEQVEQLWPGYPDEHATIVDSADLTATGERTGSGGPVEAQTATAAVQQLGRAQRAAETLPALLGTGDGIGSNSWVVDGSRTTTGKPILANDPHLAPSMPGIWHQVGLRCRTVSDECPYDVAGFSFSGLPGVVVGHNRRVAWGVTTMYADVADLYLERVTGDTYEFEGEQLPLETREETFEIAGADPVTITVRETRHGPLLSDLDENIAAVGQGETPTTQTGDHAVALRWTALTPRPTIKAVFALGEAQDWQEFRAAAELFTVPSQNLVYADVDGNIGYQSPGAIPIRSRGDGRWPVPGWTGEYEWTGEIPFDELPSVLNPKGGVIVTANNRVVDDGYPYLLGADTAAGYRSERILQLLDGRDDLDVEAMTAMQTDTYNGNAERLVPYLLDVPLDAFATRGQDTLRDWDLTQPPDSAGAAFFNATWRHLLEITFADDLPPAARPDGGERWFNVVDRIIDDPDSPWWDDRRTVGVVENRETVLREAMRRARDELTSRQSLDPDQWSWGRLHRLELVNQTLGTSGIGLVEALFNRGPYEMGGGSGIVDATGWDAREGYEVTAVPSMRMVVDMDNLDRSRWIQLTGASGHAFHEHYTDQTELWARGETLEWPFTSAAVAAAADRVLVLRAAG</sequence>
<dbReference type="Pfam" id="PF01804">
    <property type="entry name" value="Penicil_amidase"/>
    <property type="match status" value="1"/>
</dbReference>
<organism evidence="4 5">
    <name type="scientific">Aeromicrobium halocynthiae</name>
    <dbReference type="NCBI Taxonomy" id="560557"/>
    <lineage>
        <taxon>Bacteria</taxon>
        <taxon>Bacillati</taxon>
        <taxon>Actinomycetota</taxon>
        <taxon>Actinomycetes</taxon>
        <taxon>Propionibacteriales</taxon>
        <taxon>Nocardioidaceae</taxon>
        <taxon>Aeromicrobium</taxon>
    </lineage>
</organism>
<evidence type="ECO:0000256" key="3">
    <source>
        <dbReference type="ARBA" id="ARBA00023145"/>
    </source>
</evidence>
<dbReference type="InterPro" id="IPR002692">
    <property type="entry name" value="S45"/>
</dbReference>
<proteinExistence type="inferred from homology"/>
<evidence type="ECO:0000313" key="4">
    <source>
        <dbReference type="EMBL" id="GAA2077920.1"/>
    </source>
</evidence>
<dbReference type="Gene3D" id="3.60.20.10">
    <property type="entry name" value="Glutamine Phosphoribosylpyrophosphate, subunit 1, domain 1"/>
    <property type="match status" value="1"/>
</dbReference>
<dbReference type="PANTHER" id="PTHR34218">
    <property type="entry name" value="PEPTIDASE S45 PENICILLIN AMIDASE"/>
    <property type="match status" value="1"/>
</dbReference>
<dbReference type="CDD" id="cd03747">
    <property type="entry name" value="Ntn_PGA_like"/>
    <property type="match status" value="1"/>
</dbReference>
<dbReference type="Gene3D" id="1.10.1400.10">
    <property type="match status" value="1"/>
</dbReference>
<dbReference type="SUPFAM" id="SSF56235">
    <property type="entry name" value="N-terminal nucleophile aminohydrolases (Ntn hydrolases)"/>
    <property type="match status" value="1"/>
</dbReference>
<dbReference type="InterPro" id="IPR014395">
    <property type="entry name" value="Pen/GL7ACA/AHL_acylase"/>
</dbReference>
<dbReference type="PIRSF" id="PIRSF001227">
    <property type="entry name" value="Pen_acylase"/>
    <property type="match status" value="1"/>
</dbReference>
<reference evidence="4 5" key="1">
    <citation type="journal article" date="2019" name="Int. J. Syst. Evol. Microbiol.">
        <title>The Global Catalogue of Microorganisms (GCM) 10K type strain sequencing project: providing services to taxonomists for standard genome sequencing and annotation.</title>
        <authorList>
            <consortium name="The Broad Institute Genomics Platform"/>
            <consortium name="The Broad Institute Genome Sequencing Center for Infectious Disease"/>
            <person name="Wu L."/>
            <person name="Ma J."/>
        </authorList>
    </citation>
    <scope>NUCLEOTIDE SEQUENCE [LARGE SCALE GENOMIC DNA]</scope>
    <source>
        <strain evidence="4 5">JCM 15749</strain>
    </source>
</reference>
<dbReference type="InterPro" id="IPR029055">
    <property type="entry name" value="Ntn_hydrolases_N"/>
</dbReference>
<evidence type="ECO:0000256" key="2">
    <source>
        <dbReference type="ARBA" id="ARBA00022801"/>
    </source>
</evidence>
<dbReference type="InterPro" id="IPR043146">
    <property type="entry name" value="Penicillin_amidase_N_B-knob"/>
</dbReference>
<dbReference type="Gene3D" id="1.10.439.10">
    <property type="entry name" value="Penicillin Amidohydrolase, domain 1"/>
    <property type="match status" value="1"/>
</dbReference>
<evidence type="ECO:0000256" key="1">
    <source>
        <dbReference type="ARBA" id="ARBA00006586"/>
    </source>
</evidence>
<keyword evidence="2" id="KW-0378">Hydrolase</keyword>
<gene>
    <name evidence="4" type="ORF">GCM10009821_17000</name>
</gene>